<feature type="binding site" evidence="9">
    <location>
        <position position="52"/>
    </location>
    <ligand>
        <name>ATP</name>
        <dbReference type="ChEBI" id="CHEBI:30616"/>
    </ligand>
</feature>
<reference evidence="12" key="2">
    <citation type="submission" date="2020-08" db="EMBL/GenBank/DDBJ databases">
        <title>Plant Genome Project.</title>
        <authorList>
            <person name="Zhang R.-G."/>
        </authorList>
    </citation>
    <scope>NUCLEOTIDE SEQUENCE</scope>
    <source>
        <strain evidence="12">Huo1</strain>
        <tissue evidence="12">Leaf</tissue>
    </source>
</reference>
<dbReference type="InterPro" id="IPR011009">
    <property type="entry name" value="Kinase-like_dom_sf"/>
</dbReference>
<gene>
    <name evidence="12" type="ORF">SASPL_123064</name>
</gene>
<dbReference type="InterPro" id="IPR000719">
    <property type="entry name" value="Prot_kinase_dom"/>
</dbReference>
<organism evidence="12">
    <name type="scientific">Salvia splendens</name>
    <name type="common">Scarlet sage</name>
    <dbReference type="NCBI Taxonomy" id="180675"/>
    <lineage>
        <taxon>Eukaryota</taxon>
        <taxon>Viridiplantae</taxon>
        <taxon>Streptophyta</taxon>
        <taxon>Embryophyta</taxon>
        <taxon>Tracheophyta</taxon>
        <taxon>Spermatophyta</taxon>
        <taxon>Magnoliopsida</taxon>
        <taxon>eudicotyledons</taxon>
        <taxon>Gunneridae</taxon>
        <taxon>Pentapetalae</taxon>
        <taxon>asterids</taxon>
        <taxon>lamiids</taxon>
        <taxon>Lamiales</taxon>
        <taxon>Lamiaceae</taxon>
        <taxon>Nepetoideae</taxon>
        <taxon>Mentheae</taxon>
        <taxon>Salviinae</taxon>
        <taxon>Salvia</taxon>
        <taxon>Salvia subgen. Calosphace</taxon>
        <taxon>core Calosphace</taxon>
    </lineage>
</organism>
<keyword evidence="5" id="KW-0418">Kinase</keyword>
<dbReference type="Gene3D" id="3.30.200.20">
    <property type="entry name" value="Phosphorylase Kinase, domain 1"/>
    <property type="match status" value="2"/>
</dbReference>
<dbReference type="GO" id="GO:0005524">
    <property type="term" value="F:ATP binding"/>
    <property type="evidence" value="ECO:0007669"/>
    <property type="project" value="UniProtKB-UniRule"/>
</dbReference>
<evidence type="ECO:0000256" key="1">
    <source>
        <dbReference type="ARBA" id="ARBA00012513"/>
    </source>
</evidence>
<evidence type="ECO:0000256" key="8">
    <source>
        <dbReference type="ARBA" id="ARBA00048679"/>
    </source>
</evidence>
<name>A0A8X8XJN3_SALSN</name>
<dbReference type="GO" id="GO:0006970">
    <property type="term" value="P:response to osmotic stress"/>
    <property type="evidence" value="ECO:0007669"/>
    <property type="project" value="UniProtKB-ARBA"/>
</dbReference>
<dbReference type="AlphaFoldDB" id="A0A8X8XJN3"/>
<dbReference type="InterPro" id="IPR017441">
    <property type="entry name" value="Protein_kinase_ATP_BS"/>
</dbReference>
<dbReference type="GO" id="GO:0005634">
    <property type="term" value="C:nucleus"/>
    <property type="evidence" value="ECO:0007669"/>
    <property type="project" value="TreeGrafter"/>
</dbReference>
<evidence type="ECO:0000256" key="4">
    <source>
        <dbReference type="ARBA" id="ARBA00022741"/>
    </source>
</evidence>
<feature type="domain" description="Protein kinase" evidence="11">
    <location>
        <begin position="23"/>
        <end position="357"/>
    </location>
</feature>
<evidence type="ECO:0000259" key="11">
    <source>
        <dbReference type="PROSITE" id="PS50011"/>
    </source>
</evidence>
<evidence type="ECO:0000313" key="13">
    <source>
        <dbReference type="Proteomes" id="UP000298416"/>
    </source>
</evidence>
<dbReference type="Proteomes" id="UP000298416">
    <property type="component" value="Unassembled WGS sequence"/>
</dbReference>
<dbReference type="EC" id="2.7.11.1" evidence="1"/>
<comment type="catalytic activity">
    <reaction evidence="7">
        <text>L-threonyl-[protein] + ATP = O-phospho-L-threonyl-[protein] + ADP + H(+)</text>
        <dbReference type="Rhea" id="RHEA:46608"/>
        <dbReference type="Rhea" id="RHEA-COMP:11060"/>
        <dbReference type="Rhea" id="RHEA-COMP:11605"/>
        <dbReference type="ChEBI" id="CHEBI:15378"/>
        <dbReference type="ChEBI" id="CHEBI:30013"/>
        <dbReference type="ChEBI" id="CHEBI:30616"/>
        <dbReference type="ChEBI" id="CHEBI:61977"/>
        <dbReference type="ChEBI" id="CHEBI:456216"/>
        <dbReference type="EC" id="2.7.11.1"/>
    </reaction>
</comment>
<dbReference type="InterPro" id="IPR008271">
    <property type="entry name" value="Ser/Thr_kinase_AS"/>
</dbReference>
<dbReference type="PANTHER" id="PTHR24343">
    <property type="entry name" value="SERINE/THREONINE KINASE"/>
    <property type="match status" value="1"/>
</dbReference>
<reference evidence="12" key="1">
    <citation type="submission" date="2018-01" db="EMBL/GenBank/DDBJ databases">
        <authorList>
            <person name="Mao J.F."/>
        </authorList>
    </citation>
    <scope>NUCLEOTIDE SEQUENCE</scope>
    <source>
        <strain evidence="12">Huo1</strain>
        <tissue evidence="12">Leaf</tissue>
    </source>
</reference>
<keyword evidence="4 9" id="KW-0547">Nucleotide-binding</keyword>
<accession>A0A8X8XJN3</accession>
<protein>
    <recommendedName>
        <fullName evidence="1">non-specific serine/threonine protein kinase</fullName>
        <ecNumber evidence="1">2.7.11.1</ecNumber>
    </recommendedName>
</protein>
<keyword evidence="6 9" id="KW-0067">ATP-binding</keyword>
<keyword evidence="13" id="KW-1185">Reference proteome</keyword>
<comment type="similarity">
    <text evidence="10">Belongs to the protein kinase superfamily.</text>
</comment>
<dbReference type="Pfam" id="PF00069">
    <property type="entry name" value="Pkinase"/>
    <property type="match status" value="1"/>
</dbReference>
<evidence type="ECO:0000256" key="7">
    <source>
        <dbReference type="ARBA" id="ARBA00047899"/>
    </source>
</evidence>
<evidence type="ECO:0000256" key="3">
    <source>
        <dbReference type="ARBA" id="ARBA00022679"/>
    </source>
</evidence>
<keyword evidence="3" id="KW-0808">Transferase</keyword>
<dbReference type="FunFam" id="1.10.510.10:FF:000085">
    <property type="entry name" value="Serine/threonine-protein kinase SRK2E"/>
    <property type="match status" value="1"/>
</dbReference>
<evidence type="ECO:0000256" key="9">
    <source>
        <dbReference type="PROSITE-ProRule" id="PRU10141"/>
    </source>
</evidence>
<comment type="catalytic activity">
    <reaction evidence="8">
        <text>L-seryl-[protein] + ATP = O-phospho-L-seryl-[protein] + ADP + H(+)</text>
        <dbReference type="Rhea" id="RHEA:17989"/>
        <dbReference type="Rhea" id="RHEA-COMP:9863"/>
        <dbReference type="Rhea" id="RHEA-COMP:11604"/>
        <dbReference type="ChEBI" id="CHEBI:15378"/>
        <dbReference type="ChEBI" id="CHEBI:29999"/>
        <dbReference type="ChEBI" id="CHEBI:30616"/>
        <dbReference type="ChEBI" id="CHEBI:83421"/>
        <dbReference type="ChEBI" id="CHEBI:456216"/>
        <dbReference type="EC" id="2.7.11.1"/>
    </reaction>
</comment>
<dbReference type="PROSITE" id="PS00108">
    <property type="entry name" value="PROTEIN_KINASE_ST"/>
    <property type="match status" value="1"/>
</dbReference>
<dbReference type="PROSITE" id="PS00107">
    <property type="entry name" value="PROTEIN_KINASE_ATP"/>
    <property type="match status" value="1"/>
</dbReference>
<dbReference type="SUPFAM" id="SSF56112">
    <property type="entry name" value="Protein kinase-like (PK-like)"/>
    <property type="match status" value="1"/>
</dbReference>
<dbReference type="PANTHER" id="PTHR24343:SF509">
    <property type="entry name" value="SERINE_THREONINE-PROTEIN KINASE SRK2E"/>
    <property type="match status" value="1"/>
</dbReference>
<evidence type="ECO:0000256" key="2">
    <source>
        <dbReference type="ARBA" id="ARBA00022527"/>
    </source>
</evidence>
<dbReference type="PROSITE" id="PS50011">
    <property type="entry name" value="PROTEIN_KINASE_DOM"/>
    <property type="match status" value="1"/>
</dbReference>
<evidence type="ECO:0000256" key="5">
    <source>
        <dbReference type="ARBA" id="ARBA00022777"/>
    </source>
</evidence>
<comment type="caution">
    <text evidence="12">The sequence shown here is derived from an EMBL/GenBank/DDBJ whole genome shotgun (WGS) entry which is preliminary data.</text>
</comment>
<dbReference type="Gene3D" id="1.10.510.10">
    <property type="entry name" value="Transferase(Phosphotransferase) domain 1"/>
    <property type="match status" value="1"/>
</dbReference>
<keyword evidence="2 10" id="KW-0723">Serine/threonine-protein kinase</keyword>
<evidence type="ECO:0000313" key="12">
    <source>
        <dbReference type="EMBL" id="KAG6415650.1"/>
    </source>
</evidence>
<dbReference type="SMART" id="SM00220">
    <property type="entry name" value="S_TKc"/>
    <property type="match status" value="1"/>
</dbReference>
<proteinExistence type="inferred from homology"/>
<sequence>MDRSGMPPGPGMDMPIMHDSDRYDFVRDIGSGNFGVARLMRDKQTNELVAVKYIERGDKVVQFRKLYGKDPACSGFFGAVKAELDALGLGIGRNLIAYQQIGKVENVSSALMSAIDYLKLTKNVYNDVSFEDLISAHIDENVQREIINHRSLRHPNIVRFREVILTPIHLAIVMEYASGGELFERISNKGRFSEDEARFFFQQLISGVSYCHSMQICHRDLKLENTLLDGSPAPRLKICDFGYSKSALLHSQPKSTVGTPAYIAPEVLHRKEYDGKIADVWSCGVTLYVMLVGTYPFEDPENPKDYRKTIQRVINVQYSIPEHVNISAECLHLISRIFVGDPAQRITIPEIKNHVWFLKNLPADLMDETTMGDQFEEPEQPMQSLETIMQIISEATIPPAGLYNLDMMDDDLEDLDSDPDLDLDSSGEVIYAM</sequence>
<dbReference type="GO" id="GO:0004674">
    <property type="term" value="F:protein serine/threonine kinase activity"/>
    <property type="evidence" value="ECO:0007669"/>
    <property type="project" value="UniProtKB-KW"/>
</dbReference>
<evidence type="ECO:0000256" key="6">
    <source>
        <dbReference type="ARBA" id="ARBA00022840"/>
    </source>
</evidence>
<dbReference type="EMBL" id="PNBA02000008">
    <property type="protein sequence ID" value="KAG6415650.1"/>
    <property type="molecule type" value="Genomic_DNA"/>
</dbReference>
<evidence type="ECO:0000256" key="10">
    <source>
        <dbReference type="RuleBase" id="RU000304"/>
    </source>
</evidence>